<dbReference type="AlphaFoldDB" id="A0ABD5ZR61"/>
<evidence type="ECO:0000313" key="3">
    <source>
        <dbReference type="EMBL" id="MFC7235723.1"/>
    </source>
</evidence>
<dbReference type="GO" id="GO:0004175">
    <property type="term" value="F:endopeptidase activity"/>
    <property type="evidence" value="ECO:0007669"/>
    <property type="project" value="UniProtKB-ARBA"/>
</dbReference>
<feature type="transmembrane region" description="Helical" evidence="1">
    <location>
        <begin position="102"/>
        <end position="121"/>
    </location>
</feature>
<evidence type="ECO:0000313" key="4">
    <source>
        <dbReference type="Proteomes" id="UP001596398"/>
    </source>
</evidence>
<feature type="transmembrane region" description="Helical" evidence="1">
    <location>
        <begin position="153"/>
        <end position="171"/>
    </location>
</feature>
<keyword evidence="1" id="KW-0812">Transmembrane</keyword>
<name>A0ABD5ZR61_9EURY</name>
<gene>
    <name evidence="3" type="ORF">ACFQJ4_10390</name>
</gene>
<feature type="transmembrane region" description="Helical" evidence="1">
    <location>
        <begin position="208"/>
        <end position="232"/>
    </location>
</feature>
<evidence type="ECO:0000256" key="1">
    <source>
        <dbReference type="SAM" id="Phobius"/>
    </source>
</evidence>
<accession>A0ABD5ZR61</accession>
<dbReference type="Pfam" id="PF02517">
    <property type="entry name" value="Rce1-like"/>
    <property type="match status" value="1"/>
</dbReference>
<dbReference type="GO" id="GO:0080120">
    <property type="term" value="P:CAAX-box protein maturation"/>
    <property type="evidence" value="ECO:0007669"/>
    <property type="project" value="UniProtKB-ARBA"/>
</dbReference>
<feature type="transmembrane region" description="Helical" evidence="1">
    <location>
        <begin position="238"/>
        <end position="259"/>
    </location>
</feature>
<dbReference type="EC" id="3.4.-.-" evidence="3"/>
<dbReference type="GeneID" id="79267420"/>
<dbReference type="Proteomes" id="UP001596398">
    <property type="component" value="Unassembled WGS sequence"/>
</dbReference>
<sequence length="260" mass="26102">MTDRDPSVTARRFLPLFALGAVGVAALVLTTDRAAYERAAEGAGQSVAVVMAATAGQSLALVAVAVLLGLGLAPRVGLRSLLLERVSDGEPLLSALRGQARAAVAGGVLVGVLLFLAGFVAPTPAGGAPEGTVGALLGSLPLRVLYGGITEELLLRWGVLSLVAYLLWRANGAEGDLSAGVGWAAVLVSAVLFGVGHLPAAASSYGGLTLPVLAFVILGNTVAGVVFGWLYWRRSLEAAMVAHALAHVVAVGASVAALLA</sequence>
<evidence type="ECO:0000259" key="2">
    <source>
        <dbReference type="Pfam" id="PF02517"/>
    </source>
</evidence>
<dbReference type="EMBL" id="JBHTAP010000001">
    <property type="protein sequence ID" value="MFC7235723.1"/>
    <property type="molecule type" value="Genomic_DNA"/>
</dbReference>
<feature type="transmembrane region" description="Helical" evidence="1">
    <location>
        <begin position="12"/>
        <end position="29"/>
    </location>
</feature>
<dbReference type="RefSeq" id="WP_276233862.1">
    <property type="nucleotide sequence ID" value="NZ_CP119802.1"/>
</dbReference>
<comment type="caution">
    <text evidence="3">The sequence shown here is derived from an EMBL/GenBank/DDBJ whole genome shotgun (WGS) entry which is preliminary data.</text>
</comment>
<reference evidence="3 4" key="1">
    <citation type="journal article" date="2019" name="Int. J. Syst. Evol. Microbiol.">
        <title>The Global Catalogue of Microorganisms (GCM) 10K type strain sequencing project: providing services to taxonomists for standard genome sequencing and annotation.</title>
        <authorList>
            <consortium name="The Broad Institute Genomics Platform"/>
            <consortium name="The Broad Institute Genome Sequencing Center for Infectious Disease"/>
            <person name="Wu L."/>
            <person name="Ma J."/>
        </authorList>
    </citation>
    <scope>NUCLEOTIDE SEQUENCE [LARGE SCALE GENOMIC DNA]</scope>
    <source>
        <strain evidence="3 4">DT85</strain>
    </source>
</reference>
<keyword evidence="1" id="KW-1133">Transmembrane helix</keyword>
<feature type="domain" description="CAAX prenyl protease 2/Lysostaphin resistance protein A-like" evidence="2">
    <location>
        <begin position="139"/>
        <end position="248"/>
    </location>
</feature>
<feature type="transmembrane region" description="Helical" evidence="1">
    <location>
        <begin position="177"/>
        <end position="196"/>
    </location>
</feature>
<proteinExistence type="predicted"/>
<protein>
    <submittedName>
        <fullName evidence="3">CPBP family intramembrane glutamic endopeptidase</fullName>
        <ecNumber evidence="3">3.4.-.-</ecNumber>
    </submittedName>
</protein>
<feature type="transmembrane region" description="Helical" evidence="1">
    <location>
        <begin position="49"/>
        <end position="73"/>
    </location>
</feature>
<keyword evidence="4" id="KW-1185">Reference proteome</keyword>
<keyword evidence="3" id="KW-0378">Hydrolase</keyword>
<organism evidence="3 4">
    <name type="scientific">Halosegnis marinus</name>
    <dbReference type="NCBI Taxonomy" id="3034023"/>
    <lineage>
        <taxon>Archaea</taxon>
        <taxon>Methanobacteriati</taxon>
        <taxon>Methanobacteriota</taxon>
        <taxon>Stenosarchaea group</taxon>
        <taxon>Halobacteria</taxon>
        <taxon>Halobacteriales</taxon>
        <taxon>Natronomonadaceae</taxon>
        <taxon>Halosegnis</taxon>
    </lineage>
</organism>
<keyword evidence="1" id="KW-0472">Membrane</keyword>
<dbReference type="InterPro" id="IPR003675">
    <property type="entry name" value="Rce1/LyrA-like_dom"/>
</dbReference>